<evidence type="ECO:0000259" key="7">
    <source>
        <dbReference type="PROSITE" id="PS51519"/>
    </source>
</evidence>
<dbReference type="AlphaFoldDB" id="A0ABC8S454"/>
<dbReference type="InterPro" id="IPR044607">
    <property type="entry name" value="RKD-like"/>
</dbReference>
<evidence type="ECO:0000313" key="8">
    <source>
        <dbReference type="EMBL" id="CAK9151600.1"/>
    </source>
</evidence>
<comment type="function">
    <text evidence="1">Putative transcription factor.</text>
</comment>
<organism evidence="8 9">
    <name type="scientific">Ilex paraguariensis</name>
    <name type="common">yerba mate</name>
    <dbReference type="NCBI Taxonomy" id="185542"/>
    <lineage>
        <taxon>Eukaryota</taxon>
        <taxon>Viridiplantae</taxon>
        <taxon>Streptophyta</taxon>
        <taxon>Embryophyta</taxon>
        <taxon>Tracheophyta</taxon>
        <taxon>Spermatophyta</taxon>
        <taxon>Magnoliopsida</taxon>
        <taxon>eudicotyledons</taxon>
        <taxon>Gunneridae</taxon>
        <taxon>Pentapetalae</taxon>
        <taxon>asterids</taxon>
        <taxon>campanulids</taxon>
        <taxon>Aquifoliales</taxon>
        <taxon>Aquifoliaceae</taxon>
        <taxon>Ilex</taxon>
    </lineage>
</organism>
<dbReference type="EMBL" id="CAUOFW020002158">
    <property type="protein sequence ID" value="CAK9151600.1"/>
    <property type="molecule type" value="Genomic_DNA"/>
</dbReference>
<dbReference type="PROSITE" id="PS51519">
    <property type="entry name" value="RWP_RK"/>
    <property type="match status" value="1"/>
</dbReference>
<dbReference type="PANTHER" id="PTHR46373:SF20">
    <property type="entry name" value="PROTEIN RKD1"/>
    <property type="match status" value="1"/>
</dbReference>
<dbReference type="PANTHER" id="PTHR46373">
    <property type="entry name" value="PROTEIN RKD4"/>
    <property type="match status" value="1"/>
</dbReference>
<keyword evidence="2" id="KW-0805">Transcription regulation</keyword>
<proteinExistence type="predicted"/>
<keyword evidence="5" id="KW-0804">Transcription</keyword>
<evidence type="ECO:0000256" key="2">
    <source>
        <dbReference type="ARBA" id="ARBA00023015"/>
    </source>
</evidence>
<keyword evidence="6" id="KW-0539">Nucleus</keyword>
<gene>
    <name evidence="8" type="ORF">ILEXP_LOCUS19770</name>
</gene>
<sequence length="258" mass="30246">MDSTQLSFLKVETQNEFDWFYYLEEPSLGLIEQHSAFCDSFDNYMTSLFDVNPCLLPPQNNHHLHFGFDDFEDISQDFGFWDPNFPSFYEDTVINAKPFNYLPQHFDQSDHKVISFSTDFPAAIHHQRELANARAKAKITRESVKSKSAALELEEIQKYFDVPITKAAKELKVGLTVLKKRCRELNIMRWPHRKIKSLKSLIDNVKELGFTNEVGMLEEHKRMVEKVPELELTERTKRLRQACFKANYKKRRSLAAFA</sequence>
<accession>A0ABC8S454</accession>
<comment type="caution">
    <text evidence="8">The sequence shown here is derived from an EMBL/GenBank/DDBJ whole genome shotgun (WGS) entry which is preliminary data.</text>
</comment>
<dbReference type="Proteomes" id="UP001642360">
    <property type="component" value="Unassembled WGS sequence"/>
</dbReference>
<evidence type="ECO:0000256" key="4">
    <source>
        <dbReference type="ARBA" id="ARBA00023125"/>
    </source>
</evidence>
<keyword evidence="4" id="KW-0238">DNA-binding</keyword>
<protein>
    <recommendedName>
        <fullName evidence="7">RWP-RK domain-containing protein</fullName>
    </recommendedName>
</protein>
<dbReference type="InterPro" id="IPR003035">
    <property type="entry name" value="RWP-RK_dom"/>
</dbReference>
<feature type="domain" description="RWP-RK" evidence="7">
    <location>
        <begin position="134"/>
        <end position="219"/>
    </location>
</feature>
<evidence type="ECO:0000313" key="9">
    <source>
        <dbReference type="Proteomes" id="UP001642360"/>
    </source>
</evidence>
<evidence type="ECO:0000256" key="5">
    <source>
        <dbReference type="ARBA" id="ARBA00023163"/>
    </source>
</evidence>
<dbReference type="GO" id="GO:0003677">
    <property type="term" value="F:DNA binding"/>
    <property type="evidence" value="ECO:0007669"/>
    <property type="project" value="UniProtKB-KW"/>
</dbReference>
<evidence type="ECO:0000256" key="3">
    <source>
        <dbReference type="ARBA" id="ARBA00023054"/>
    </source>
</evidence>
<keyword evidence="9" id="KW-1185">Reference proteome</keyword>
<dbReference type="Pfam" id="PF02042">
    <property type="entry name" value="RWP-RK"/>
    <property type="match status" value="1"/>
</dbReference>
<keyword evidence="3" id="KW-0175">Coiled coil</keyword>
<name>A0ABC8S454_9AQUA</name>
<reference evidence="8 9" key="1">
    <citation type="submission" date="2024-02" db="EMBL/GenBank/DDBJ databases">
        <authorList>
            <person name="Vignale AGUSTIN F."/>
            <person name="Sosa J E."/>
            <person name="Modenutti C."/>
        </authorList>
    </citation>
    <scope>NUCLEOTIDE SEQUENCE [LARGE SCALE GENOMIC DNA]</scope>
</reference>
<evidence type="ECO:0000256" key="6">
    <source>
        <dbReference type="ARBA" id="ARBA00023242"/>
    </source>
</evidence>
<evidence type="ECO:0000256" key="1">
    <source>
        <dbReference type="ARBA" id="ARBA00004049"/>
    </source>
</evidence>